<dbReference type="EMBL" id="ANMU01000091">
    <property type="protein sequence ID" value="EMJ81159.1"/>
    <property type="molecule type" value="Genomic_DNA"/>
</dbReference>
<proteinExistence type="predicted"/>
<name>M6BNR0_LEPBO</name>
<comment type="caution">
    <text evidence="1">The sequence shown here is derived from an EMBL/GenBank/DDBJ whole genome shotgun (WGS) entry which is preliminary data.</text>
</comment>
<protein>
    <submittedName>
        <fullName evidence="1">Uncharacterized protein</fullName>
    </submittedName>
</protein>
<dbReference type="AlphaFoldDB" id="M6BNR0"/>
<evidence type="ECO:0000313" key="1">
    <source>
        <dbReference type="EMBL" id="EMJ81159.1"/>
    </source>
</evidence>
<accession>M6BNR0</accession>
<dbReference type="PATRIC" id="fig|1218567.3.peg.2350"/>
<organism evidence="1 2">
    <name type="scientific">Leptospira borgpetersenii serovar Hardjo-bovis str. Sponselee</name>
    <dbReference type="NCBI Taxonomy" id="1303729"/>
    <lineage>
        <taxon>Bacteria</taxon>
        <taxon>Pseudomonadati</taxon>
        <taxon>Spirochaetota</taxon>
        <taxon>Spirochaetia</taxon>
        <taxon>Leptospirales</taxon>
        <taxon>Leptospiraceae</taxon>
        <taxon>Leptospira</taxon>
    </lineage>
</organism>
<reference evidence="1 2" key="1">
    <citation type="submission" date="2013-01" db="EMBL/GenBank/DDBJ databases">
        <authorList>
            <person name="Harkins D.M."/>
            <person name="Durkin A.S."/>
            <person name="Brinkac L.M."/>
            <person name="Haft D.H."/>
            <person name="Selengut J.D."/>
            <person name="Sanka R."/>
            <person name="DePew J."/>
            <person name="Purushe J."/>
            <person name="Galloway R.L."/>
            <person name="Vinetz J.M."/>
            <person name="Sutton G.G."/>
            <person name="Nierman W.C."/>
            <person name="Fouts D.E."/>
        </authorList>
    </citation>
    <scope>NUCLEOTIDE SEQUENCE [LARGE SCALE GENOMIC DNA]</scope>
    <source>
        <strain evidence="1 2">Sponselee CDC</strain>
    </source>
</reference>
<dbReference type="Proteomes" id="UP000011873">
    <property type="component" value="Unassembled WGS sequence"/>
</dbReference>
<evidence type="ECO:0000313" key="2">
    <source>
        <dbReference type="Proteomes" id="UP000011873"/>
    </source>
</evidence>
<gene>
    <name evidence="1" type="ORF">LEP1GSC016_4347</name>
</gene>
<sequence>MIEIRREKFSKIYFSKKRPHKKVRSFLIYMNFKIEFSF</sequence>